<reference evidence="1 2" key="1">
    <citation type="submission" date="2016-11" db="EMBL/GenBank/DDBJ databases">
        <title>Complete Genome Sequence of Bradyrhizobium sp. strain J5, an isolated from soybean nodule in Hokkaido.</title>
        <authorList>
            <person name="Kanehara K."/>
        </authorList>
    </citation>
    <scope>NUCLEOTIDE SEQUENCE [LARGE SCALE GENOMIC DNA]</scope>
    <source>
        <strain evidence="1 2">J5</strain>
    </source>
</reference>
<protein>
    <submittedName>
        <fullName evidence="1">Oxidoreductase</fullName>
    </submittedName>
</protein>
<proteinExistence type="predicted"/>
<dbReference type="EMBL" id="CP017637">
    <property type="protein sequence ID" value="APG14997.1"/>
    <property type="molecule type" value="Genomic_DNA"/>
</dbReference>
<dbReference type="Proteomes" id="UP000181962">
    <property type="component" value="Chromosome"/>
</dbReference>
<dbReference type="AlphaFoldDB" id="A0A1L3FNT4"/>
<sequence>MDETRNTIGDENNTGALLDKPPARIEPLSYVRGLCRLALAVELGLHWERRHRPQRCRFALEEWRGNGI</sequence>
<evidence type="ECO:0000313" key="2">
    <source>
        <dbReference type="Proteomes" id="UP000181962"/>
    </source>
</evidence>
<organism evidence="1 2">
    <name type="scientific">Bradyrhizobium japonicum</name>
    <dbReference type="NCBI Taxonomy" id="375"/>
    <lineage>
        <taxon>Bacteria</taxon>
        <taxon>Pseudomonadati</taxon>
        <taxon>Pseudomonadota</taxon>
        <taxon>Alphaproteobacteria</taxon>
        <taxon>Hyphomicrobiales</taxon>
        <taxon>Nitrobacteraceae</taxon>
        <taxon>Bradyrhizobium</taxon>
    </lineage>
</organism>
<accession>A0A1L3FNT4</accession>
<name>A0A1L3FNT4_BRAJP</name>
<evidence type="ECO:0000313" key="1">
    <source>
        <dbReference type="EMBL" id="APG14997.1"/>
    </source>
</evidence>
<gene>
    <name evidence="1" type="ORF">BKD09_42450</name>
</gene>